<evidence type="ECO:0000256" key="3">
    <source>
        <dbReference type="ARBA" id="ARBA00004817"/>
    </source>
</evidence>
<evidence type="ECO:0000256" key="1">
    <source>
        <dbReference type="ARBA" id="ARBA00000824"/>
    </source>
</evidence>
<keyword evidence="6 9" id="KW-0028">Amino-acid biosynthesis</keyword>
<evidence type="ECO:0000313" key="13">
    <source>
        <dbReference type="Proteomes" id="UP001497392"/>
    </source>
</evidence>
<dbReference type="EMBL" id="CAXHTA020000004">
    <property type="protein sequence ID" value="CAL5220921.1"/>
    <property type="molecule type" value="Genomic_DNA"/>
</dbReference>
<dbReference type="InterPro" id="IPR036263">
    <property type="entry name" value="Chorismate_II_sf"/>
</dbReference>
<dbReference type="PROSITE" id="PS51169">
    <property type="entry name" value="CHORISMATE_MUT_3"/>
    <property type="match status" value="1"/>
</dbReference>
<evidence type="ECO:0000259" key="11">
    <source>
        <dbReference type="Pfam" id="PF01817"/>
    </source>
</evidence>
<dbReference type="EC" id="5.4.99.5" evidence="4 9"/>
<dbReference type="SUPFAM" id="SSF48600">
    <property type="entry name" value="Chorismate mutase II"/>
    <property type="match status" value="1"/>
</dbReference>
<comment type="pathway">
    <text evidence="3">Metabolic intermediate biosynthesis; prephenate biosynthesis; prephenate from chorismate: step 1/1.</text>
</comment>
<keyword evidence="8 9" id="KW-0413">Isomerase</keyword>
<keyword evidence="13" id="KW-1185">Reference proteome</keyword>
<dbReference type="NCBIfam" id="TIGR01802">
    <property type="entry name" value="CM_pl-yst"/>
    <property type="match status" value="1"/>
</dbReference>
<reference evidence="12 13" key="1">
    <citation type="submission" date="2024-06" db="EMBL/GenBank/DDBJ databases">
        <authorList>
            <person name="Kraege A."/>
            <person name="Thomma B."/>
        </authorList>
    </citation>
    <scope>NUCLEOTIDE SEQUENCE [LARGE SCALE GENOMIC DNA]</scope>
</reference>
<evidence type="ECO:0000256" key="5">
    <source>
        <dbReference type="ARBA" id="ARBA00022490"/>
    </source>
</evidence>
<dbReference type="Gene3D" id="1.10.590.10">
    <property type="entry name" value="Chorismate mutase, AroQ class superfamily, eukaryotic"/>
    <property type="match status" value="1"/>
</dbReference>
<evidence type="ECO:0000256" key="2">
    <source>
        <dbReference type="ARBA" id="ARBA00004496"/>
    </source>
</evidence>
<name>A0ABP1FLT7_9CHLO</name>
<evidence type="ECO:0000256" key="7">
    <source>
        <dbReference type="ARBA" id="ARBA00023141"/>
    </source>
</evidence>
<keyword evidence="7 9" id="KW-0057">Aromatic amino acid biosynthesis</keyword>
<feature type="region of interest" description="Disordered" evidence="10">
    <location>
        <begin position="268"/>
        <end position="297"/>
    </location>
</feature>
<comment type="caution">
    <text evidence="12">The sequence shown here is derived from an EMBL/GenBank/DDBJ whole genome shotgun (WGS) entry which is preliminary data.</text>
</comment>
<comment type="subcellular location">
    <subcellularLocation>
        <location evidence="2">Cytoplasm</location>
    </subcellularLocation>
</comment>
<dbReference type="PANTHER" id="PTHR21145:SF12">
    <property type="entry name" value="CHORISMATE MUTASE"/>
    <property type="match status" value="1"/>
</dbReference>
<feature type="domain" description="Chorismate mutase" evidence="11">
    <location>
        <begin position="192"/>
        <end position="321"/>
    </location>
</feature>
<sequence>MTTSLERRRQVVIDALNRWQAHTTSSKQQGVACSAAPTAAVPPVLQRSDSLDYSTALSLDNIRQSLIRQEDTIIFSLIERAQFAANEPVYQSGAIAVPGYAGDGTQYSLLEYLVRETEQMHGRIRRYTSPDEHAFFARDLPPLVLPPIQYPEVLAPYARDININDKVMALYLDHLLPGITDPGTDNNYGSSAMYDVLALQALSKRIHYGKFVAEAKFLAKREEYSSLIRAQDADGLMRLLTDESVEAKVVERVRRKAAVYGQDITSSSSAPGLKNGDSVDGAGPAGQERQSGNSKPHYKVEPEIVAELYRRWVMPLNKEVQIQYLLRRLEAP</sequence>
<protein>
    <recommendedName>
        <fullName evidence="4 9">Chorismate mutase</fullName>
        <ecNumber evidence="4 9">5.4.99.5</ecNumber>
    </recommendedName>
</protein>
<dbReference type="PANTHER" id="PTHR21145">
    <property type="entry name" value="CHORISMATE MUTASE"/>
    <property type="match status" value="1"/>
</dbReference>
<evidence type="ECO:0000256" key="8">
    <source>
        <dbReference type="ARBA" id="ARBA00023235"/>
    </source>
</evidence>
<dbReference type="InterPro" id="IPR008238">
    <property type="entry name" value="Chorismate_mutase_AroQ_euk"/>
</dbReference>
<organism evidence="12 13">
    <name type="scientific">Coccomyxa viridis</name>
    <dbReference type="NCBI Taxonomy" id="1274662"/>
    <lineage>
        <taxon>Eukaryota</taxon>
        <taxon>Viridiplantae</taxon>
        <taxon>Chlorophyta</taxon>
        <taxon>core chlorophytes</taxon>
        <taxon>Trebouxiophyceae</taxon>
        <taxon>Trebouxiophyceae incertae sedis</taxon>
        <taxon>Coccomyxaceae</taxon>
        <taxon>Coccomyxa</taxon>
    </lineage>
</organism>
<evidence type="ECO:0000256" key="6">
    <source>
        <dbReference type="ARBA" id="ARBA00022605"/>
    </source>
</evidence>
<proteinExistence type="predicted"/>
<accession>A0ABP1FLT7</accession>
<comment type="catalytic activity">
    <reaction evidence="1 9">
        <text>chorismate = prephenate</text>
        <dbReference type="Rhea" id="RHEA:13897"/>
        <dbReference type="ChEBI" id="CHEBI:29748"/>
        <dbReference type="ChEBI" id="CHEBI:29934"/>
        <dbReference type="EC" id="5.4.99.5"/>
    </reaction>
</comment>
<dbReference type="Pfam" id="PF01817">
    <property type="entry name" value="CM_2"/>
    <property type="match status" value="1"/>
</dbReference>
<dbReference type="InterPro" id="IPR002701">
    <property type="entry name" value="CM_II_prokaryot"/>
</dbReference>
<evidence type="ECO:0000256" key="10">
    <source>
        <dbReference type="SAM" id="MobiDB-lite"/>
    </source>
</evidence>
<dbReference type="InterPro" id="IPR037039">
    <property type="entry name" value="CM_AroQ_sf_eucaryotic"/>
</dbReference>
<dbReference type="PIRSF" id="PIRSF017318">
    <property type="entry name" value="Chor_mut_AroQ_eu"/>
    <property type="match status" value="1"/>
</dbReference>
<evidence type="ECO:0000313" key="12">
    <source>
        <dbReference type="EMBL" id="CAL5220921.1"/>
    </source>
</evidence>
<evidence type="ECO:0000256" key="9">
    <source>
        <dbReference type="PIRNR" id="PIRNR017318"/>
    </source>
</evidence>
<gene>
    <name evidence="12" type="primary">g3018</name>
    <name evidence="12" type="ORF">VP750_LOCUS2580</name>
</gene>
<evidence type="ECO:0000256" key="4">
    <source>
        <dbReference type="ARBA" id="ARBA00012404"/>
    </source>
</evidence>
<dbReference type="Proteomes" id="UP001497392">
    <property type="component" value="Unassembled WGS sequence"/>
</dbReference>
<keyword evidence="5" id="KW-0963">Cytoplasm</keyword>